<keyword evidence="14" id="KW-0969">Cilium</keyword>
<evidence type="ECO:0000256" key="1">
    <source>
        <dbReference type="ARBA" id="ARBA00004117"/>
    </source>
</evidence>
<evidence type="ECO:0000256" key="10">
    <source>
        <dbReference type="SAM" id="MobiDB-lite"/>
    </source>
</evidence>
<comment type="caution">
    <text evidence="14">The sequence shown here is derived from an EMBL/GenBank/DDBJ whole genome shotgun (WGS) entry which is preliminary data.</text>
</comment>
<dbReference type="Pfam" id="PF01514">
    <property type="entry name" value="YscJ_FliF"/>
    <property type="match status" value="1"/>
</dbReference>
<dbReference type="AlphaFoldDB" id="A0A4R3JE29"/>
<dbReference type="Pfam" id="PF08345">
    <property type="entry name" value="YscJ_FliF_C"/>
    <property type="match status" value="1"/>
</dbReference>
<protein>
    <recommendedName>
        <fullName evidence="9">Flagellar M-ring protein</fullName>
    </recommendedName>
</protein>
<dbReference type="PANTHER" id="PTHR30046">
    <property type="entry name" value="FLAGELLAR M-RING PROTEIN"/>
    <property type="match status" value="1"/>
</dbReference>
<evidence type="ECO:0000256" key="7">
    <source>
        <dbReference type="ARBA" id="ARBA00023136"/>
    </source>
</evidence>
<feature type="transmembrane region" description="Helical" evidence="11">
    <location>
        <begin position="12"/>
        <end position="33"/>
    </location>
</feature>
<evidence type="ECO:0000256" key="11">
    <source>
        <dbReference type="SAM" id="Phobius"/>
    </source>
</evidence>
<evidence type="ECO:0000256" key="5">
    <source>
        <dbReference type="ARBA" id="ARBA00022692"/>
    </source>
</evidence>
<feature type="transmembrane region" description="Helical" evidence="11">
    <location>
        <begin position="439"/>
        <end position="458"/>
    </location>
</feature>
<organism evidence="14 15">
    <name type="scientific">Varunaivibrio sulfuroxidans</name>
    <dbReference type="NCBI Taxonomy" id="1773489"/>
    <lineage>
        <taxon>Bacteria</taxon>
        <taxon>Pseudomonadati</taxon>
        <taxon>Pseudomonadota</taxon>
        <taxon>Alphaproteobacteria</taxon>
        <taxon>Rhodospirillales</taxon>
        <taxon>Magnetovibrionaceae</taxon>
        <taxon>Varunaivibrio</taxon>
    </lineage>
</organism>
<keyword evidence="7 11" id="KW-0472">Membrane</keyword>
<dbReference type="Gene3D" id="3.30.300.30">
    <property type="match status" value="1"/>
</dbReference>
<dbReference type="PRINTS" id="PR01009">
    <property type="entry name" value="FLGMRINGFLIF"/>
</dbReference>
<name>A0A4R3JE29_9PROT</name>
<dbReference type="PIRSF" id="PIRSF004862">
    <property type="entry name" value="FliF"/>
    <property type="match status" value="1"/>
</dbReference>
<dbReference type="GO" id="GO:0071973">
    <property type="term" value="P:bacterial-type flagellum-dependent cell motility"/>
    <property type="evidence" value="ECO:0007669"/>
    <property type="project" value="InterPro"/>
</dbReference>
<feature type="domain" description="Flagellar M-ring N-terminal" evidence="12">
    <location>
        <begin position="38"/>
        <end position="213"/>
    </location>
</feature>
<evidence type="ECO:0000256" key="8">
    <source>
        <dbReference type="ARBA" id="ARBA00023143"/>
    </source>
</evidence>
<feature type="domain" description="Flagellar M-ring C-terminal" evidence="13">
    <location>
        <begin position="250"/>
        <end position="411"/>
    </location>
</feature>
<keyword evidence="15" id="KW-1185">Reference proteome</keyword>
<keyword evidence="14" id="KW-0282">Flagellum</keyword>
<feature type="compositionally biased region" description="Low complexity" evidence="10">
    <location>
        <begin position="315"/>
        <end position="326"/>
    </location>
</feature>
<comment type="subcellular location">
    <subcellularLocation>
        <location evidence="1 9">Bacterial flagellum basal body</location>
    </subcellularLocation>
    <subcellularLocation>
        <location evidence="2">Cell membrane</location>
        <topology evidence="2">Multi-pass membrane protein</topology>
    </subcellularLocation>
</comment>
<evidence type="ECO:0000256" key="3">
    <source>
        <dbReference type="ARBA" id="ARBA00007971"/>
    </source>
</evidence>
<keyword evidence="4" id="KW-1003">Cell membrane</keyword>
<evidence type="ECO:0000256" key="4">
    <source>
        <dbReference type="ARBA" id="ARBA00022475"/>
    </source>
</evidence>
<dbReference type="OrthoDB" id="9807026at2"/>
<dbReference type="InterPro" id="IPR013556">
    <property type="entry name" value="Flag_M-ring_C"/>
</dbReference>
<evidence type="ECO:0000256" key="2">
    <source>
        <dbReference type="ARBA" id="ARBA00004651"/>
    </source>
</evidence>
<dbReference type="EMBL" id="SLZW01000003">
    <property type="protein sequence ID" value="TCS63463.1"/>
    <property type="molecule type" value="Genomic_DNA"/>
</dbReference>
<dbReference type="GO" id="GO:0003774">
    <property type="term" value="F:cytoskeletal motor activity"/>
    <property type="evidence" value="ECO:0007669"/>
    <property type="project" value="InterPro"/>
</dbReference>
<keyword evidence="14" id="KW-0966">Cell projection</keyword>
<comment type="similarity">
    <text evidence="3 9">Belongs to the FliF family.</text>
</comment>
<dbReference type="RefSeq" id="WP_132938441.1">
    <property type="nucleotide sequence ID" value="NZ_CP119676.1"/>
</dbReference>
<dbReference type="GO" id="GO:0009431">
    <property type="term" value="C:bacterial-type flagellum basal body, MS ring"/>
    <property type="evidence" value="ECO:0007669"/>
    <property type="project" value="InterPro"/>
</dbReference>
<gene>
    <name evidence="14" type="ORF">EDD55_10384</name>
</gene>
<evidence type="ECO:0000313" key="14">
    <source>
        <dbReference type="EMBL" id="TCS63463.1"/>
    </source>
</evidence>
<evidence type="ECO:0000259" key="12">
    <source>
        <dbReference type="Pfam" id="PF01514"/>
    </source>
</evidence>
<dbReference type="InterPro" id="IPR045851">
    <property type="entry name" value="AMP-bd_C_sf"/>
</dbReference>
<proteinExistence type="inferred from homology"/>
<dbReference type="PANTHER" id="PTHR30046:SF0">
    <property type="entry name" value="FLAGELLAR M-RING PROTEIN"/>
    <property type="match status" value="1"/>
</dbReference>
<evidence type="ECO:0000256" key="9">
    <source>
        <dbReference type="PIRNR" id="PIRNR004862"/>
    </source>
</evidence>
<dbReference type="InterPro" id="IPR043427">
    <property type="entry name" value="YscJ/FliF"/>
</dbReference>
<dbReference type="InterPro" id="IPR006182">
    <property type="entry name" value="FliF_N_dom"/>
</dbReference>
<sequence length="550" mass="59954">MDTLQQILRNLGPTRLIIMGGVLISLVAFFIYLTTRLTTPQMALLYADLSPNDSAQIVSQLESRGIPFETSNNGAKIMVPGDQALRLRMDMADRGLPSGGTVGYELFDHQSALGTTNFQQNVTLVRALEGELARTVQTIDIVKSARIHLVMPNRQLFSRQRQKPSASVILKMRGSNRLTREQVSSVQHLIAAAVPGLVPQSISVVDDKGSLLAPGFEGDPNSPDQIASRAEKRKLAYQNRMSQMIEQLVEKSIGFGKVRAEVTADMNFDRITTNEETYNPDGQVVRSTQTVDQTNSSQNRDPANVSVGQNLPDPNAANAAGTQQAAESRTEETVNYEISKKVVNHIQDTGVVKRLSVAVLVDGAWELDAKGKRVYRPRTKQELAQLATLVRGAIGYNAKRGDVVEVVNMKFAEGEPAPEVPLDLFFGLDRSSLLKIAEMLVLTIVAVLVILLVIRPLISRMFEALPAAAGALAEGGRMIADHTSAAAGALAGPPVPGGDMVEEDQYEELIDIDRVEGRVKASSVKKVGEIVDKHPEEALSIIRNWMYQET</sequence>
<accession>A0A4R3JE29</accession>
<comment type="function">
    <text evidence="9">The M ring may be actively involved in energy transduction.</text>
</comment>
<dbReference type="NCBIfam" id="TIGR00206">
    <property type="entry name" value="fliF"/>
    <property type="match status" value="1"/>
</dbReference>
<keyword evidence="6 11" id="KW-1133">Transmembrane helix</keyword>
<reference evidence="14 15" key="1">
    <citation type="submission" date="2019-03" db="EMBL/GenBank/DDBJ databases">
        <title>Genomic Encyclopedia of Type Strains, Phase IV (KMG-IV): sequencing the most valuable type-strain genomes for metagenomic binning, comparative biology and taxonomic classification.</title>
        <authorList>
            <person name="Goeker M."/>
        </authorList>
    </citation>
    <scope>NUCLEOTIDE SEQUENCE [LARGE SCALE GENOMIC DNA]</scope>
    <source>
        <strain evidence="14 15">DSM 101688</strain>
    </source>
</reference>
<evidence type="ECO:0000313" key="15">
    <source>
        <dbReference type="Proteomes" id="UP000295304"/>
    </source>
</evidence>
<evidence type="ECO:0000256" key="6">
    <source>
        <dbReference type="ARBA" id="ARBA00022989"/>
    </source>
</evidence>
<keyword evidence="5 11" id="KW-0812">Transmembrane</keyword>
<dbReference type="Proteomes" id="UP000295304">
    <property type="component" value="Unassembled WGS sequence"/>
</dbReference>
<dbReference type="InterPro" id="IPR000067">
    <property type="entry name" value="FlgMring_FliF"/>
</dbReference>
<feature type="region of interest" description="Disordered" evidence="10">
    <location>
        <begin position="273"/>
        <end position="332"/>
    </location>
</feature>
<dbReference type="GO" id="GO:0005886">
    <property type="term" value="C:plasma membrane"/>
    <property type="evidence" value="ECO:0007669"/>
    <property type="project" value="UniProtKB-SubCell"/>
</dbReference>
<keyword evidence="8 9" id="KW-0975">Bacterial flagellum</keyword>
<feature type="compositionally biased region" description="Polar residues" evidence="10">
    <location>
        <begin position="285"/>
        <end position="309"/>
    </location>
</feature>
<evidence type="ECO:0000259" key="13">
    <source>
        <dbReference type="Pfam" id="PF08345"/>
    </source>
</evidence>